<evidence type="ECO:0000256" key="1">
    <source>
        <dbReference type="SAM" id="Phobius"/>
    </source>
</evidence>
<protein>
    <recommendedName>
        <fullName evidence="4">PilN domain-containing protein</fullName>
    </recommendedName>
</protein>
<gene>
    <name evidence="2" type="ORF">A3D62_00740</name>
</gene>
<proteinExistence type="predicted"/>
<sequence length="220" mass="23783">MEPQFKTSFIPKKTLSATVAQGSTRKGGLNLIVLIALIIALGAVVLSVGAFLYKQLLISSIDRKEATLDRARAAFEPALIQELVRLDDRLTAAEDVLEEHVTPSSLFSLLGSLTLQSVQFTDFSFSQVGDGKLSIAMKGIARDFRAIALQADLFGKNRAIQDPIFSNLNLDSNGRAVFNFSAFVDPAFVSYVNRVDSGAAEPVRQVETNPTATSSSVETR</sequence>
<comment type="caution">
    <text evidence="2">The sequence shown here is derived from an EMBL/GenBank/DDBJ whole genome shotgun (WGS) entry which is preliminary data.</text>
</comment>
<evidence type="ECO:0000313" key="3">
    <source>
        <dbReference type="Proteomes" id="UP000177659"/>
    </source>
</evidence>
<evidence type="ECO:0000313" key="2">
    <source>
        <dbReference type="EMBL" id="OGG55082.1"/>
    </source>
</evidence>
<dbReference type="EMBL" id="MFLC01000019">
    <property type="protein sequence ID" value="OGG55082.1"/>
    <property type="molecule type" value="Genomic_DNA"/>
</dbReference>
<dbReference type="Proteomes" id="UP000177659">
    <property type="component" value="Unassembled WGS sequence"/>
</dbReference>
<evidence type="ECO:0008006" key="4">
    <source>
        <dbReference type="Google" id="ProtNLM"/>
    </source>
</evidence>
<keyword evidence="1" id="KW-0812">Transmembrane</keyword>
<keyword evidence="1" id="KW-0472">Membrane</keyword>
<reference evidence="2 3" key="1">
    <citation type="journal article" date="2016" name="Nat. Commun.">
        <title>Thousands of microbial genomes shed light on interconnected biogeochemical processes in an aquifer system.</title>
        <authorList>
            <person name="Anantharaman K."/>
            <person name="Brown C.T."/>
            <person name="Hug L.A."/>
            <person name="Sharon I."/>
            <person name="Castelle C.J."/>
            <person name="Probst A.J."/>
            <person name="Thomas B.C."/>
            <person name="Singh A."/>
            <person name="Wilkins M.J."/>
            <person name="Karaoz U."/>
            <person name="Brodie E.L."/>
            <person name="Williams K.H."/>
            <person name="Hubbard S.S."/>
            <person name="Banfield J.F."/>
        </authorList>
    </citation>
    <scope>NUCLEOTIDE SEQUENCE [LARGE SCALE GENOMIC DNA]</scope>
</reference>
<feature type="transmembrane region" description="Helical" evidence="1">
    <location>
        <begin position="31"/>
        <end position="53"/>
    </location>
</feature>
<keyword evidence="1" id="KW-1133">Transmembrane helix</keyword>
<dbReference type="AlphaFoldDB" id="A0A1F6D212"/>
<accession>A0A1F6D212</accession>
<organism evidence="2 3">
    <name type="scientific">Candidatus Kaiserbacteria bacterium RIFCSPHIGHO2_02_FULL_49_11</name>
    <dbReference type="NCBI Taxonomy" id="1798489"/>
    <lineage>
        <taxon>Bacteria</taxon>
        <taxon>Candidatus Kaiseribacteriota</taxon>
    </lineage>
</organism>
<name>A0A1F6D212_9BACT</name>